<keyword evidence="4" id="KW-0175">Coiled coil</keyword>
<organism evidence="7 8">
    <name type="scientific">Scylla paramamosain</name>
    <name type="common">Mud crab</name>
    <dbReference type="NCBI Taxonomy" id="85552"/>
    <lineage>
        <taxon>Eukaryota</taxon>
        <taxon>Metazoa</taxon>
        <taxon>Ecdysozoa</taxon>
        <taxon>Arthropoda</taxon>
        <taxon>Crustacea</taxon>
        <taxon>Multicrustacea</taxon>
        <taxon>Malacostraca</taxon>
        <taxon>Eumalacostraca</taxon>
        <taxon>Eucarida</taxon>
        <taxon>Decapoda</taxon>
        <taxon>Pleocyemata</taxon>
        <taxon>Brachyura</taxon>
        <taxon>Eubrachyura</taxon>
        <taxon>Portunoidea</taxon>
        <taxon>Portunidae</taxon>
        <taxon>Portuninae</taxon>
        <taxon>Scylla</taxon>
    </lineage>
</organism>
<dbReference type="GO" id="GO:0003723">
    <property type="term" value="F:RNA binding"/>
    <property type="evidence" value="ECO:0007669"/>
    <property type="project" value="UniProtKB-UniRule"/>
</dbReference>
<feature type="compositionally biased region" description="Gly residues" evidence="5">
    <location>
        <begin position="9"/>
        <end position="29"/>
    </location>
</feature>
<dbReference type="Gene3D" id="6.10.250.1170">
    <property type="match status" value="1"/>
</dbReference>
<dbReference type="SUPFAM" id="SSF54928">
    <property type="entry name" value="RNA-binding domain, RBD"/>
    <property type="match status" value="1"/>
</dbReference>
<dbReference type="EMBL" id="JARAKH010000025">
    <property type="protein sequence ID" value="KAK8390425.1"/>
    <property type="molecule type" value="Genomic_DNA"/>
</dbReference>
<keyword evidence="1" id="KW-0677">Repeat</keyword>
<feature type="domain" description="RRM" evidence="6">
    <location>
        <begin position="97"/>
        <end position="169"/>
    </location>
</feature>
<comment type="caution">
    <text evidence="7">The sequence shown here is derived from an EMBL/GenBank/DDBJ whole genome shotgun (WGS) entry which is preliminary data.</text>
</comment>
<feature type="region of interest" description="Disordered" evidence="5">
    <location>
        <begin position="458"/>
        <end position="765"/>
    </location>
</feature>
<gene>
    <name evidence="7" type="ORF">O3P69_010246</name>
</gene>
<feature type="compositionally biased region" description="Basic and acidic residues" evidence="5">
    <location>
        <begin position="263"/>
        <end position="278"/>
    </location>
</feature>
<evidence type="ECO:0000256" key="4">
    <source>
        <dbReference type="SAM" id="Coils"/>
    </source>
</evidence>
<protein>
    <recommendedName>
        <fullName evidence="6">RRM domain-containing protein</fullName>
    </recommendedName>
</protein>
<feature type="compositionally biased region" description="Gly residues" evidence="5">
    <location>
        <begin position="469"/>
        <end position="480"/>
    </location>
</feature>
<dbReference type="InterPro" id="IPR000504">
    <property type="entry name" value="RRM_dom"/>
</dbReference>
<evidence type="ECO:0000256" key="5">
    <source>
        <dbReference type="SAM" id="MobiDB-lite"/>
    </source>
</evidence>
<feature type="compositionally biased region" description="Basic and acidic residues" evidence="5">
    <location>
        <begin position="412"/>
        <end position="444"/>
    </location>
</feature>
<feature type="region of interest" description="Disordered" evidence="5">
    <location>
        <begin position="1"/>
        <end position="62"/>
    </location>
</feature>
<dbReference type="PANTHER" id="PTHR23189">
    <property type="entry name" value="RNA RECOGNITION MOTIF-CONTAINING"/>
    <property type="match status" value="1"/>
</dbReference>
<evidence type="ECO:0000313" key="8">
    <source>
        <dbReference type="Proteomes" id="UP001487740"/>
    </source>
</evidence>
<dbReference type="FunFam" id="3.30.70.330:FF:000043">
    <property type="entry name" value="paraspeckle component 1 isoform X1"/>
    <property type="match status" value="1"/>
</dbReference>
<dbReference type="InterPro" id="IPR035979">
    <property type="entry name" value="RBD_domain_sf"/>
</dbReference>
<evidence type="ECO:0000256" key="3">
    <source>
        <dbReference type="PROSITE-ProRule" id="PRU00176"/>
    </source>
</evidence>
<dbReference type="Pfam" id="PF00076">
    <property type="entry name" value="RRM_1"/>
    <property type="match status" value="2"/>
</dbReference>
<feature type="region of interest" description="Disordered" evidence="5">
    <location>
        <begin position="400"/>
        <end position="444"/>
    </location>
</feature>
<evidence type="ECO:0000256" key="1">
    <source>
        <dbReference type="ARBA" id="ARBA00022737"/>
    </source>
</evidence>
<dbReference type="PROSITE" id="PS50102">
    <property type="entry name" value="RRM"/>
    <property type="match status" value="2"/>
</dbReference>
<name>A0AAW0TSG2_SCYPA</name>
<feature type="region of interest" description="Disordered" evidence="5">
    <location>
        <begin position="253"/>
        <end position="278"/>
    </location>
</feature>
<evidence type="ECO:0000256" key="2">
    <source>
        <dbReference type="ARBA" id="ARBA00022884"/>
    </source>
</evidence>
<dbReference type="InterPro" id="IPR012677">
    <property type="entry name" value="Nucleotide-bd_a/b_plait_sf"/>
</dbReference>
<feature type="compositionally biased region" description="Gly residues" evidence="5">
    <location>
        <begin position="487"/>
        <end position="498"/>
    </location>
</feature>
<reference evidence="7 8" key="1">
    <citation type="submission" date="2023-03" db="EMBL/GenBank/DDBJ databases">
        <title>High-quality genome of Scylla paramamosain provides insights in environmental adaptation.</title>
        <authorList>
            <person name="Zhang L."/>
        </authorList>
    </citation>
    <scope>NUCLEOTIDE SEQUENCE [LARGE SCALE GENOMIC DNA]</scope>
    <source>
        <strain evidence="7">LZ_2023a</strain>
        <tissue evidence="7">Muscle</tissue>
    </source>
</reference>
<dbReference type="AlphaFoldDB" id="A0AAW0TSG2"/>
<dbReference type="Gene3D" id="3.30.70.330">
    <property type="match status" value="2"/>
</dbReference>
<dbReference type="SMART" id="SM00360">
    <property type="entry name" value="RRM"/>
    <property type="match status" value="2"/>
</dbReference>
<feature type="domain" description="RRM" evidence="6">
    <location>
        <begin position="171"/>
        <end position="252"/>
    </location>
</feature>
<dbReference type="Proteomes" id="UP001487740">
    <property type="component" value="Unassembled WGS sequence"/>
</dbReference>
<proteinExistence type="predicted"/>
<accession>A0AAW0TSG2</accession>
<sequence length="765" mass="80986">MENGSSYKGRGGGGGGGGGSAPSGGGGGATIDDRRNPQRYGTRPQYGYSPQRSTAGGDHRSAGMKDKIKERVNTELSGPQFDLPPLDTAEKKFNASSRLFVGNLPRDIPYEELKAIFAKYGELGQVYFNKEGAYAFINFDFRANAEKAKRELQGTEVRNRPLKIRFASITTGVRVKNLTGCVSNELLEKAFNVFGQIEACRVIVDDRGKPTGEGIVIFADKKGATLAVKKCHEECYFLTSALRPVIVEPLEARDEEEGNPESSMHKNDQYKQERKEGPRFADRDSFEYEYGVRWKRLYEMYKEKKMLLESDLQAEVEQLERRLAIVKHEHETEKLRQELIAREQEAVQMGRTMYMRGSSSYSSGYSSLGGYSSGLSSSYSSQGSGYGSGGGYGGQGGGYSSQGGYGGSDRYQGLRDERYGDYDGRRGDDRYGDDRYQRMQDDRYMHSLQDERYKAAMHMASGRGASPATGGGGGGGGGSGAASSGTGASGGPGPGGIGSHNDQPFQQGGGKRDSGAPGGGGQFQQQSDQAGGGKRDMPGGGGQFQQGGMKRDNMPGGGQGFQQGGMKRDDGPGGGGQFQQGGIKRDDMPGGGGQFQQGGMKRDNLPGGGQGFQQGGMKRDDGPSGGGGGAGGQQFQPGGMKRDNMPGGGQQFPQGGMKRDNLPVGGGPFPQGPKNLGPGLMGPGGVQFPQGGMKREVSLTGQQFPPGMNRSMGLAGQFPPGMKRDNLPVGGGQFQQGGMKRDAMAAGGSQPAGGQGSADVKRPRY</sequence>
<dbReference type="InterPro" id="IPR012975">
    <property type="entry name" value="NOPS"/>
</dbReference>
<feature type="coiled-coil region" evidence="4">
    <location>
        <begin position="302"/>
        <end position="345"/>
    </location>
</feature>
<keyword evidence="2 3" id="KW-0694">RNA-binding</keyword>
<keyword evidence="8" id="KW-1185">Reference proteome</keyword>
<dbReference type="Pfam" id="PF08075">
    <property type="entry name" value="NOPS"/>
    <property type="match status" value="1"/>
</dbReference>
<feature type="compositionally biased region" description="Gly residues" evidence="5">
    <location>
        <begin position="623"/>
        <end position="632"/>
    </location>
</feature>
<evidence type="ECO:0000313" key="7">
    <source>
        <dbReference type="EMBL" id="KAK8390425.1"/>
    </source>
</evidence>
<evidence type="ECO:0000259" key="6">
    <source>
        <dbReference type="PROSITE" id="PS50102"/>
    </source>
</evidence>